<evidence type="ECO:0000313" key="1">
    <source>
        <dbReference type="EMBL" id="CAP56504.1"/>
    </source>
</evidence>
<accession>A9HNU6</accession>
<dbReference type="AlphaFoldDB" id="A9HNU6"/>
<dbReference type="SUPFAM" id="SSF102588">
    <property type="entry name" value="LmbE-like"/>
    <property type="match status" value="1"/>
</dbReference>
<evidence type="ECO:0000313" key="2">
    <source>
        <dbReference type="Proteomes" id="UP000001176"/>
    </source>
</evidence>
<dbReference type="InterPro" id="IPR003737">
    <property type="entry name" value="GlcNAc_PI_deacetylase-related"/>
</dbReference>
<dbReference type="RefSeq" id="WP_012226580.1">
    <property type="nucleotide sequence ID" value="NC_010125.1"/>
</dbReference>
<keyword evidence="2" id="KW-1185">Reference proteome</keyword>
<dbReference type="OrthoDB" id="9790023at2"/>
<dbReference type="Gene3D" id="3.40.50.10320">
    <property type="entry name" value="LmbE-like"/>
    <property type="match status" value="1"/>
</dbReference>
<organism evidence="1 2">
    <name type="scientific">Gluconacetobacter diazotrophicus (strain ATCC 49037 / DSM 5601 / CCUG 37298 / CIP 103539 / LMG 7603 / PAl5)</name>
    <dbReference type="NCBI Taxonomy" id="272568"/>
    <lineage>
        <taxon>Bacteria</taxon>
        <taxon>Pseudomonadati</taxon>
        <taxon>Pseudomonadota</taxon>
        <taxon>Alphaproteobacteria</taxon>
        <taxon>Acetobacterales</taxon>
        <taxon>Acetobacteraceae</taxon>
        <taxon>Gluconacetobacter</taxon>
    </lineage>
</organism>
<dbReference type="InterPro" id="IPR024078">
    <property type="entry name" value="LmbE-like_dom_sf"/>
</dbReference>
<protein>
    <submittedName>
        <fullName evidence="1">Putative GPI biosynthesis protein</fullName>
    </submittedName>
</protein>
<dbReference type="EMBL" id="AM889285">
    <property type="protein sequence ID" value="CAP56504.1"/>
    <property type="molecule type" value="Genomic_DNA"/>
</dbReference>
<dbReference type="GO" id="GO:0016811">
    <property type="term" value="F:hydrolase activity, acting on carbon-nitrogen (but not peptide) bonds, in linear amides"/>
    <property type="evidence" value="ECO:0007669"/>
    <property type="project" value="TreeGrafter"/>
</dbReference>
<proteinExistence type="predicted"/>
<dbReference type="PANTHER" id="PTHR12993:SF29">
    <property type="entry name" value="BLR3841 PROTEIN"/>
    <property type="match status" value="1"/>
</dbReference>
<dbReference type="Pfam" id="PF02585">
    <property type="entry name" value="PIG-L"/>
    <property type="match status" value="1"/>
</dbReference>
<name>A9HNU6_GLUDA</name>
<sequence length="244" mass="26438">MKAGRLQHAFRGLPVRKLADIVPGRALILAPHPDDESLGCGGLIAACCAAGRPPAVVIITDGAASHPASRAWPAPRLKRLREAEATEAARRLGLDAEWLTFLGLPDAAAPHDGPAFDAALDRLADIARQQGCTTILAPWRHDPHCDHEATWKMGVALYRRLGIALLAYPVWGWTIAPDTELDCTEATGMRLDISAYRDAKRQAILAHRSQYGGLITDDPQGFQLPPDLLSAFETAFETFLMPDL</sequence>
<gene>
    <name evidence="1" type="ordered locus">GDI2561</name>
</gene>
<dbReference type="KEGG" id="gdi:GDI2561"/>
<dbReference type="PANTHER" id="PTHR12993">
    <property type="entry name" value="N-ACETYLGLUCOSAMINYL-PHOSPHATIDYLINOSITOL DE-N-ACETYLASE-RELATED"/>
    <property type="match status" value="1"/>
</dbReference>
<dbReference type="Proteomes" id="UP000001176">
    <property type="component" value="Chromosome"/>
</dbReference>
<reference evidence="1 2" key="1">
    <citation type="journal article" date="2009" name="BMC Genomics">
        <title>Complete genome sequence of the sugarcane nitrogen-fixing endophyte Gluconacetobacter diazotrophicus Pal5.</title>
        <authorList>
            <person name="Bertalan M."/>
            <person name="Albano R."/>
            <person name="Padua V."/>
            <person name="Rouws L."/>
            <person name="Rojas C."/>
            <person name="Hemerly A."/>
            <person name="Teixeira K."/>
            <person name="Schwab S."/>
            <person name="Araujo J."/>
            <person name="Oliveira A."/>
            <person name="Franca L."/>
            <person name="Magalhaes V."/>
            <person name="Alqueres S."/>
            <person name="Cardoso A."/>
            <person name="Almeida W."/>
            <person name="Loureiro M.M."/>
            <person name="Nogueira E."/>
            <person name="Cidade D."/>
            <person name="Oliveira D."/>
            <person name="Simao T."/>
            <person name="Macedo J."/>
            <person name="Valadao A."/>
            <person name="Dreschsel M."/>
            <person name="Freitas F."/>
            <person name="Vidal M."/>
            <person name="Guedes H."/>
            <person name="Rodrigues E."/>
            <person name="Meneses C."/>
            <person name="Brioso P."/>
            <person name="Pozzer L."/>
            <person name="Figueiredo D."/>
            <person name="Montano H."/>
            <person name="Junior J."/>
            <person name="Filho G."/>
            <person name="Flores V."/>
            <person name="Ferreira B."/>
            <person name="Branco A."/>
            <person name="Gonzalez P."/>
            <person name="Guillobel H."/>
            <person name="Lemos M."/>
            <person name="Seibel L."/>
            <person name="Macedo J."/>
            <person name="Alves-Ferreira M."/>
            <person name="Sachetto-Martins G."/>
            <person name="Coelho A."/>
            <person name="Santos E."/>
            <person name="Amaral G."/>
            <person name="Neves A."/>
            <person name="Pacheco A.B."/>
            <person name="Carvalho D."/>
            <person name="Lery L."/>
            <person name="Bisch P."/>
            <person name="Rossle S.C."/>
            <person name="Urmenyi T."/>
            <person name="Kruger W.V."/>
            <person name="Martins O."/>
            <person name="Baldani J.I."/>
            <person name="Ferreira P.C."/>
        </authorList>
    </citation>
    <scope>NUCLEOTIDE SEQUENCE [LARGE SCALE GENOMIC DNA]</scope>
    <source>
        <strain evidence="2">ATCC 49037 / DSM 5601 / CCUG 37298 / CIP 103539 / LMG 7603 / PAl5</strain>
    </source>
</reference>